<evidence type="ECO:0000256" key="3">
    <source>
        <dbReference type="ARBA" id="ARBA00022676"/>
    </source>
</evidence>
<keyword evidence="6 8" id="KW-1133">Transmembrane helix</keyword>
<feature type="transmembrane region" description="Helical" evidence="8">
    <location>
        <begin position="284"/>
        <end position="300"/>
    </location>
</feature>
<feature type="transmembrane region" description="Helical" evidence="8">
    <location>
        <begin position="228"/>
        <end position="246"/>
    </location>
</feature>
<evidence type="ECO:0000256" key="6">
    <source>
        <dbReference type="ARBA" id="ARBA00022989"/>
    </source>
</evidence>
<comment type="subcellular location">
    <subcellularLocation>
        <location evidence="1">Membrane</location>
        <topology evidence="1">Multi-pass membrane protein</topology>
    </subcellularLocation>
</comment>
<dbReference type="InterPro" id="IPR018732">
    <property type="entry name" value="Dpy-19/Dpy-19-like"/>
</dbReference>
<keyword evidence="7 8" id="KW-0472">Membrane</keyword>
<evidence type="ECO:0000256" key="4">
    <source>
        <dbReference type="ARBA" id="ARBA00022679"/>
    </source>
</evidence>
<evidence type="ECO:0000256" key="1">
    <source>
        <dbReference type="ARBA" id="ARBA00004141"/>
    </source>
</evidence>
<dbReference type="InterPro" id="IPR047462">
    <property type="entry name" value="Dpy19"/>
</dbReference>
<feature type="transmembrane region" description="Helical" evidence="8">
    <location>
        <begin position="391"/>
        <end position="409"/>
    </location>
</feature>
<feature type="transmembrane region" description="Helical" evidence="8">
    <location>
        <begin position="205"/>
        <end position="221"/>
    </location>
</feature>
<feature type="transmembrane region" description="Helical" evidence="8">
    <location>
        <begin position="439"/>
        <end position="457"/>
    </location>
</feature>
<dbReference type="WBParaSite" id="SPAL_0000610000.1">
    <property type="protein sequence ID" value="SPAL_0000610000.1"/>
    <property type="gene ID" value="SPAL_0000610000"/>
</dbReference>
<reference evidence="10" key="1">
    <citation type="submission" date="2017-02" db="UniProtKB">
        <authorList>
            <consortium name="WormBaseParasite"/>
        </authorList>
    </citation>
    <scope>IDENTIFICATION</scope>
</reference>
<evidence type="ECO:0000256" key="8">
    <source>
        <dbReference type="SAM" id="Phobius"/>
    </source>
</evidence>
<evidence type="ECO:0000256" key="5">
    <source>
        <dbReference type="ARBA" id="ARBA00022692"/>
    </source>
</evidence>
<sequence>MAYRTEMGLYFSYYKTIVKSESFMGGLDKIIHDNVTEYGHEINTLNRFNLYPEVILGFLYRTFKYLNDIYKFATETCYQTNRGDGLPPIVSCEGILNYHYFYIYGVFGIAGTVAGSIFLIGAITSETFFGGLISICCFMFNHGEATRVQWTPPLRESFGYPMILLQMVILTIILKGKSTKLTLLSLFTIFTTFACLFWQFSQFVFFTQVFALFSIYLLSYSQRNIISSLVYSHLIAFITSYILLFGNDMMLTSLYLTSLLSFIVIFNFLSYLENHTPKIISVPLRLMAFVGLTFGIKYIISKTLNIEDDSHIFDIMRSKFSNFANFHTRLYTCAAEFDFITLEPIVKISTTLLLPISVISFLLITFYVIKKEYKSLLRPSIYPLDKNNSDIIYHTLQSIAFCILASLIMRLKLFATPHLCILSGCAFKLSLWPIKVKKIYLYGIIIAVIACMGYKGVENVQKQLSKIGEYSNPDQEYVFEWIKSNTKENDVFAGPMPLMANVKLSTLRPIVNHPHYEHVEIRNRTLKVYSVFSKKPITDVYNTLKNMGVNYFLFQPHNCMPHPTKVHCSYQTMWDLQDPENVNNINNCQLIERTIKTRNQKHIEPFEIVYNQKNYVVLKL</sequence>
<feature type="transmembrane region" description="Helical" evidence="8">
    <location>
        <begin position="352"/>
        <end position="370"/>
    </location>
</feature>
<keyword evidence="5 8" id="KW-0812">Transmembrane</keyword>
<dbReference type="Pfam" id="PF10034">
    <property type="entry name" value="Dpy19"/>
    <property type="match status" value="1"/>
</dbReference>
<dbReference type="PANTHER" id="PTHR31488:SF1">
    <property type="entry name" value="C-MANNOSYLTRANSFERASE DPY19L1"/>
    <property type="match status" value="1"/>
</dbReference>
<dbReference type="Proteomes" id="UP000046392">
    <property type="component" value="Unplaced"/>
</dbReference>
<dbReference type="STRING" id="174720.A0A0N5BJH4"/>
<evidence type="ECO:0000313" key="9">
    <source>
        <dbReference type="Proteomes" id="UP000046392"/>
    </source>
</evidence>
<keyword evidence="4" id="KW-0808">Transferase</keyword>
<feature type="transmembrane region" description="Helical" evidence="8">
    <location>
        <begin position="181"/>
        <end position="199"/>
    </location>
</feature>
<feature type="transmembrane region" description="Helical" evidence="8">
    <location>
        <begin position="101"/>
        <end position="123"/>
    </location>
</feature>
<proteinExistence type="inferred from homology"/>
<accession>A0A0N5BJH4</accession>
<name>A0A0N5BJH4_STREA</name>
<evidence type="ECO:0000256" key="2">
    <source>
        <dbReference type="ARBA" id="ARBA00008744"/>
    </source>
</evidence>
<evidence type="ECO:0000256" key="7">
    <source>
        <dbReference type="ARBA" id="ARBA00023136"/>
    </source>
</evidence>
<feature type="transmembrane region" description="Helical" evidence="8">
    <location>
        <begin position="252"/>
        <end position="272"/>
    </location>
</feature>
<protein>
    <submittedName>
        <fullName evidence="10">Protein dumpy-19</fullName>
    </submittedName>
</protein>
<dbReference type="PANTHER" id="PTHR31488">
    <property type="entry name" value="DPY-19-LIKE 1, LIKE (H. SAPIENS)"/>
    <property type="match status" value="1"/>
</dbReference>
<keyword evidence="3" id="KW-0328">Glycosyltransferase</keyword>
<comment type="similarity">
    <text evidence="2">Belongs to the dpy-19 family.</text>
</comment>
<organism evidence="9 10">
    <name type="scientific">Strongyloides papillosus</name>
    <name type="common">Intestinal threadworm</name>
    <dbReference type="NCBI Taxonomy" id="174720"/>
    <lineage>
        <taxon>Eukaryota</taxon>
        <taxon>Metazoa</taxon>
        <taxon>Ecdysozoa</taxon>
        <taxon>Nematoda</taxon>
        <taxon>Chromadorea</taxon>
        <taxon>Rhabditida</taxon>
        <taxon>Tylenchina</taxon>
        <taxon>Panagrolaimomorpha</taxon>
        <taxon>Strongyloidoidea</taxon>
        <taxon>Strongyloididae</taxon>
        <taxon>Strongyloides</taxon>
    </lineage>
</organism>
<evidence type="ECO:0000313" key="10">
    <source>
        <dbReference type="WBParaSite" id="SPAL_0000610000.1"/>
    </source>
</evidence>
<dbReference type="AlphaFoldDB" id="A0A0N5BJH4"/>
<dbReference type="GO" id="GO:0005637">
    <property type="term" value="C:nuclear inner membrane"/>
    <property type="evidence" value="ECO:0007669"/>
    <property type="project" value="TreeGrafter"/>
</dbReference>
<dbReference type="GO" id="GO:0000030">
    <property type="term" value="F:mannosyltransferase activity"/>
    <property type="evidence" value="ECO:0007669"/>
    <property type="project" value="InterPro"/>
</dbReference>
<dbReference type="CDD" id="cd20177">
    <property type="entry name" value="Dpy19"/>
    <property type="match status" value="1"/>
</dbReference>
<feature type="transmembrane region" description="Helical" evidence="8">
    <location>
        <begin position="158"/>
        <end position="174"/>
    </location>
</feature>
<keyword evidence="9" id="KW-1185">Reference proteome</keyword>